<dbReference type="Proteomes" id="UP000003678">
    <property type="component" value="Unassembled WGS sequence"/>
</dbReference>
<evidence type="ECO:0000256" key="1">
    <source>
        <dbReference type="SAM" id="MobiDB-lite"/>
    </source>
</evidence>
<dbReference type="InterPro" id="IPR024997">
    <property type="entry name" value="DUF3892"/>
</dbReference>
<accession>C0GAI0</accession>
<evidence type="ECO:0008006" key="4">
    <source>
        <dbReference type="Google" id="ProtNLM"/>
    </source>
</evidence>
<dbReference type="AlphaFoldDB" id="C0GAI0"/>
<feature type="region of interest" description="Disordered" evidence="1">
    <location>
        <begin position="41"/>
        <end position="66"/>
    </location>
</feature>
<proteinExistence type="predicted"/>
<feature type="compositionally biased region" description="Basic and acidic residues" evidence="1">
    <location>
        <begin position="41"/>
        <end position="52"/>
    </location>
</feature>
<evidence type="ECO:0000313" key="3">
    <source>
        <dbReference type="Proteomes" id="UP000003678"/>
    </source>
</evidence>
<reference evidence="2 3" key="1">
    <citation type="submission" date="2009-03" db="EMBL/GenBank/DDBJ databases">
        <authorList>
            <person name="Setubal J.C."/>
            <person name="Boyle S."/>
            <person name="Crasta O.R."/>
            <person name="Gillespie J.J."/>
            <person name="Kenyon R.W."/>
            <person name="Lu J."/>
            <person name="Mane S."/>
            <person name="Nagrani S."/>
            <person name="Shallom J.M."/>
            <person name="Shallom S."/>
            <person name="Shukla M."/>
            <person name="Snyder E.E."/>
            <person name="Sobral B.W."/>
            <person name="Wattam A.R."/>
            <person name="Will R."/>
            <person name="Williams K."/>
            <person name="Yoo H."/>
            <person name="Bruce D.H."/>
            <person name="Detter C."/>
            <person name="Munk C."/>
            <person name="Brettin T.S."/>
            <person name="Ficht T."/>
        </authorList>
    </citation>
    <scope>NUCLEOTIDE SEQUENCE [LARGE SCALE GENOMIC DNA]</scope>
    <source>
        <strain evidence="2 3">Cudo</strain>
    </source>
</reference>
<protein>
    <recommendedName>
        <fullName evidence="4">DUF3892 domain-containing protein</fullName>
    </recommendedName>
</protein>
<organism evidence="2 3">
    <name type="scientific">Brucella ceti str. Cudo</name>
    <dbReference type="NCBI Taxonomy" id="595497"/>
    <lineage>
        <taxon>Bacteria</taxon>
        <taxon>Pseudomonadati</taxon>
        <taxon>Pseudomonadota</taxon>
        <taxon>Alphaproteobacteria</taxon>
        <taxon>Hyphomicrobiales</taxon>
        <taxon>Brucellaceae</taxon>
        <taxon>Brucella/Ochrobactrum group</taxon>
        <taxon>Brucella</taxon>
    </lineage>
</organism>
<comment type="caution">
    <text evidence="2">The sequence shown here is derived from an EMBL/GenBank/DDBJ whole genome shotgun (WGS) entry which is preliminary data.</text>
</comment>
<dbReference type="Pfam" id="PF13031">
    <property type="entry name" value="DUF3892"/>
    <property type="match status" value="1"/>
</dbReference>
<evidence type="ECO:0000313" key="2">
    <source>
        <dbReference type="EMBL" id="EEH12848.1"/>
    </source>
</evidence>
<gene>
    <name evidence="2" type="ORF">BCETI_7000292</name>
</gene>
<sequence>MNTITLAGPSLKINDPALRTGQLCQRKGSSVADYRIDCINKSDRSSPHERISHAGGPKPDGSGRWKDTVPNIVRFIEQGTHRFYTNESGSVAWVGVRTSANGNKFIQTYANGAWKDNLLALKECG</sequence>
<name>C0GAI0_9HYPH</name>
<dbReference type="EMBL" id="ACJD01000007">
    <property type="protein sequence ID" value="EEH12848.1"/>
    <property type="molecule type" value="Genomic_DNA"/>
</dbReference>